<reference evidence="2" key="1">
    <citation type="submission" date="2022-07" db="EMBL/GenBank/DDBJ databases">
        <authorList>
            <person name="Macas J."/>
            <person name="Novak P."/>
            <person name="Neumann P."/>
        </authorList>
    </citation>
    <scope>NUCLEOTIDE SEQUENCE</scope>
</reference>
<keyword evidence="3" id="KW-1185">Reference proteome</keyword>
<gene>
    <name evidence="2" type="ORF">CEURO_LOCUS7044</name>
</gene>
<proteinExistence type="predicted"/>
<protein>
    <submittedName>
        <fullName evidence="2">Uncharacterized protein</fullName>
    </submittedName>
</protein>
<feature type="compositionally biased region" description="Low complexity" evidence="1">
    <location>
        <begin position="1"/>
        <end position="11"/>
    </location>
</feature>
<feature type="compositionally biased region" description="Acidic residues" evidence="1">
    <location>
        <begin position="37"/>
        <end position="48"/>
    </location>
</feature>
<evidence type="ECO:0000256" key="1">
    <source>
        <dbReference type="SAM" id="MobiDB-lite"/>
    </source>
</evidence>
<name>A0A9P0YXV0_CUSEU</name>
<dbReference type="EMBL" id="CAMAPE010000010">
    <property type="protein sequence ID" value="CAH9079070.1"/>
    <property type="molecule type" value="Genomic_DNA"/>
</dbReference>
<comment type="caution">
    <text evidence="2">The sequence shown here is derived from an EMBL/GenBank/DDBJ whole genome shotgun (WGS) entry which is preliminary data.</text>
</comment>
<evidence type="ECO:0000313" key="2">
    <source>
        <dbReference type="EMBL" id="CAH9079070.1"/>
    </source>
</evidence>
<dbReference type="Proteomes" id="UP001152484">
    <property type="component" value="Unassembled WGS sequence"/>
</dbReference>
<accession>A0A9P0YXV0</accession>
<dbReference type="AlphaFoldDB" id="A0A9P0YXV0"/>
<feature type="region of interest" description="Disordered" evidence="1">
    <location>
        <begin position="1"/>
        <end position="82"/>
    </location>
</feature>
<organism evidence="2 3">
    <name type="scientific">Cuscuta europaea</name>
    <name type="common">European dodder</name>
    <dbReference type="NCBI Taxonomy" id="41803"/>
    <lineage>
        <taxon>Eukaryota</taxon>
        <taxon>Viridiplantae</taxon>
        <taxon>Streptophyta</taxon>
        <taxon>Embryophyta</taxon>
        <taxon>Tracheophyta</taxon>
        <taxon>Spermatophyta</taxon>
        <taxon>Magnoliopsida</taxon>
        <taxon>eudicotyledons</taxon>
        <taxon>Gunneridae</taxon>
        <taxon>Pentapetalae</taxon>
        <taxon>asterids</taxon>
        <taxon>lamiids</taxon>
        <taxon>Solanales</taxon>
        <taxon>Convolvulaceae</taxon>
        <taxon>Cuscuteae</taxon>
        <taxon>Cuscuta</taxon>
        <taxon>Cuscuta subgen. Cuscuta</taxon>
    </lineage>
</organism>
<sequence>MSGRSIFSRSVGRGGGGGRGECPPRRIYGEPIIEEYTSGEEEDDDEIIGQDNINDGRSLTPEGNHQESFGSAVGSDGTNGSSSVLETLITVQDISSTKCLKEIRRILEGSYRGSWISHGEVPKPFHDG</sequence>
<evidence type="ECO:0000313" key="3">
    <source>
        <dbReference type="Proteomes" id="UP001152484"/>
    </source>
</evidence>